<organism evidence="1 2">
    <name type="scientific">Pseudonocardia aurantiaca</name>
    <dbReference type="NCBI Taxonomy" id="75290"/>
    <lineage>
        <taxon>Bacteria</taxon>
        <taxon>Bacillati</taxon>
        <taxon>Actinomycetota</taxon>
        <taxon>Actinomycetes</taxon>
        <taxon>Pseudonocardiales</taxon>
        <taxon>Pseudonocardiaceae</taxon>
        <taxon>Pseudonocardia</taxon>
    </lineage>
</organism>
<keyword evidence="2" id="KW-1185">Reference proteome</keyword>
<comment type="caution">
    <text evidence="1">The sequence shown here is derived from an EMBL/GenBank/DDBJ whole genome shotgun (WGS) entry which is preliminary data.</text>
</comment>
<dbReference type="RefSeq" id="WP_343985525.1">
    <property type="nucleotide sequence ID" value="NZ_BAAAJG010000026.1"/>
</dbReference>
<evidence type="ECO:0000313" key="2">
    <source>
        <dbReference type="Proteomes" id="UP001597145"/>
    </source>
</evidence>
<proteinExistence type="predicted"/>
<evidence type="ECO:0000313" key="1">
    <source>
        <dbReference type="EMBL" id="MFD1533539.1"/>
    </source>
</evidence>
<dbReference type="EMBL" id="JBHUCP010000025">
    <property type="protein sequence ID" value="MFD1533539.1"/>
    <property type="molecule type" value="Genomic_DNA"/>
</dbReference>
<accession>A0ABW4FSR4</accession>
<name>A0ABW4FSR4_9PSEU</name>
<gene>
    <name evidence="1" type="ORF">ACFSCY_29350</name>
</gene>
<dbReference type="Proteomes" id="UP001597145">
    <property type="component" value="Unassembled WGS sequence"/>
</dbReference>
<sequence length="165" mass="18338">MPPVLLRSFQRLTRVAQLEAEGMLVGDWDHVPPAHRDAYRAMAAAMSRAGVDTAGRPPMWAWRGPLRLLDAALLLNPEHELSTGYATVEFAAPAELVVASDYGAWNDFLEALFLGEPASWEPAASSRSVRGPEQVCLPFLRAEWVRDMRSLPRTGWDELDWSLPA</sequence>
<reference evidence="2" key="1">
    <citation type="journal article" date="2019" name="Int. J. Syst. Evol. Microbiol.">
        <title>The Global Catalogue of Microorganisms (GCM) 10K type strain sequencing project: providing services to taxonomists for standard genome sequencing and annotation.</title>
        <authorList>
            <consortium name="The Broad Institute Genomics Platform"/>
            <consortium name="The Broad Institute Genome Sequencing Center for Infectious Disease"/>
            <person name="Wu L."/>
            <person name="Ma J."/>
        </authorList>
    </citation>
    <scope>NUCLEOTIDE SEQUENCE [LARGE SCALE GENOMIC DNA]</scope>
    <source>
        <strain evidence="2">JCM 12165</strain>
    </source>
</reference>
<protein>
    <submittedName>
        <fullName evidence="1">Uncharacterized protein</fullName>
    </submittedName>
</protein>